<reference evidence="3" key="1">
    <citation type="submission" date="2023-01" db="EMBL/GenBank/DDBJ databases">
        <title>Genome assembly of the deep-sea coral Lophelia pertusa.</title>
        <authorList>
            <person name="Herrera S."/>
            <person name="Cordes E."/>
        </authorList>
    </citation>
    <scope>NUCLEOTIDE SEQUENCE</scope>
    <source>
        <strain evidence="3">USNM1676648</strain>
        <tissue evidence="3">Polyp</tissue>
    </source>
</reference>
<dbReference type="AlphaFoldDB" id="A0A9W9ZS81"/>
<comment type="caution">
    <text evidence="3">The sequence shown here is derived from an EMBL/GenBank/DDBJ whole genome shotgun (WGS) entry which is preliminary data.</text>
</comment>
<dbReference type="Pfam" id="PF08934">
    <property type="entry name" value="Rb_C"/>
    <property type="match status" value="1"/>
</dbReference>
<dbReference type="GO" id="GO:0005667">
    <property type="term" value="C:transcription regulator complex"/>
    <property type="evidence" value="ECO:0007669"/>
    <property type="project" value="TreeGrafter"/>
</dbReference>
<sequence length="104" mass="11890">MKNQAHSPRRKVSTRHPVYISPHKNGVSMTPTTRLLYCFKESPAEKLRDINHMLKQGAGETSRKRALLQDDHSSHPPAKRTTSEEVLQRKLTSMLEERQASASR</sequence>
<dbReference type="GO" id="GO:0000785">
    <property type="term" value="C:chromatin"/>
    <property type="evidence" value="ECO:0007669"/>
    <property type="project" value="TreeGrafter"/>
</dbReference>
<evidence type="ECO:0000313" key="4">
    <source>
        <dbReference type="Proteomes" id="UP001163046"/>
    </source>
</evidence>
<name>A0A9W9ZS81_9CNID</name>
<dbReference type="GO" id="GO:0030154">
    <property type="term" value="P:cell differentiation"/>
    <property type="evidence" value="ECO:0007669"/>
    <property type="project" value="TreeGrafter"/>
</dbReference>
<evidence type="ECO:0000256" key="1">
    <source>
        <dbReference type="SAM" id="MobiDB-lite"/>
    </source>
</evidence>
<gene>
    <name evidence="3" type="primary">RBL1_3</name>
    <name evidence="3" type="ORF">OS493_018738</name>
</gene>
<dbReference type="InterPro" id="IPR028309">
    <property type="entry name" value="RB_fam"/>
</dbReference>
<dbReference type="Proteomes" id="UP001163046">
    <property type="component" value="Unassembled WGS sequence"/>
</dbReference>
<dbReference type="GO" id="GO:0000977">
    <property type="term" value="F:RNA polymerase II transcription regulatory region sequence-specific DNA binding"/>
    <property type="evidence" value="ECO:0007669"/>
    <property type="project" value="TreeGrafter"/>
</dbReference>
<dbReference type="OrthoDB" id="844594at2759"/>
<evidence type="ECO:0000259" key="2">
    <source>
        <dbReference type="SMART" id="SM01369"/>
    </source>
</evidence>
<feature type="domain" description="Retinoblastoma-associated protein C-terminal" evidence="2">
    <location>
        <begin position="1"/>
        <end position="104"/>
    </location>
</feature>
<dbReference type="PANTHER" id="PTHR13742:SF17">
    <property type="entry name" value="RE32990P-RELATED"/>
    <property type="match status" value="1"/>
</dbReference>
<dbReference type="SMART" id="SM01369">
    <property type="entry name" value="Rb_C"/>
    <property type="match status" value="1"/>
</dbReference>
<dbReference type="GO" id="GO:0006357">
    <property type="term" value="P:regulation of transcription by RNA polymerase II"/>
    <property type="evidence" value="ECO:0007669"/>
    <property type="project" value="InterPro"/>
</dbReference>
<keyword evidence="4" id="KW-1185">Reference proteome</keyword>
<feature type="compositionally biased region" description="Basic and acidic residues" evidence="1">
    <location>
        <begin position="61"/>
        <end position="74"/>
    </location>
</feature>
<dbReference type="InterPro" id="IPR015030">
    <property type="entry name" value="RB_C"/>
</dbReference>
<dbReference type="EMBL" id="MU825883">
    <property type="protein sequence ID" value="KAJ7385044.1"/>
    <property type="molecule type" value="Genomic_DNA"/>
</dbReference>
<organism evidence="3 4">
    <name type="scientific">Desmophyllum pertusum</name>
    <dbReference type="NCBI Taxonomy" id="174260"/>
    <lineage>
        <taxon>Eukaryota</taxon>
        <taxon>Metazoa</taxon>
        <taxon>Cnidaria</taxon>
        <taxon>Anthozoa</taxon>
        <taxon>Hexacorallia</taxon>
        <taxon>Scleractinia</taxon>
        <taxon>Caryophylliina</taxon>
        <taxon>Caryophylliidae</taxon>
        <taxon>Desmophyllum</taxon>
    </lineage>
</organism>
<evidence type="ECO:0000313" key="3">
    <source>
        <dbReference type="EMBL" id="KAJ7385044.1"/>
    </source>
</evidence>
<proteinExistence type="predicted"/>
<dbReference type="GO" id="GO:2000134">
    <property type="term" value="P:negative regulation of G1/S transition of mitotic cell cycle"/>
    <property type="evidence" value="ECO:0007669"/>
    <property type="project" value="TreeGrafter"/>
</dbReference>
<accession>A0A9W9ZS81</accession>
<feature type="region of interest" description="Disordered" evidence="1">
    <location>
        <begin position="54"/>
        <end position="86"/>
    </location>
</feature>
<protein>
    <submittedName>
        <fullName evidence="3">Retinoblastoma-like protein 1</fullName>
    </submittedName>
</protein>
<feature type="region of interest" description="Disordered" evidence="1">
    <location>
        <begin position="1"/>
        <end position="27"/>
    </location>
</feature>
<dbReference type="PANTHER" id="PTHR13742">
    <property type="entry name" value="RETINOBLASTOMA-ASSOCIATED PROTEIN RB -RELATED"/>
    <property type="match status" value="1"/>
</dbReference>